<comment type="caution">
    <text evidence="7">The sequence shown here is derived from an EMBL/GenBank/DDBJ whole genome shotgun (WGS) entry which is preliminary data.</text>
</comment>
<evidence type="ECO:0000313" key="7">
    <source>
        <dbReference type="EMBL" id="HGI44415.1"/>
    </source>
</evidence>
<dbReference type="Gene3D" id="3.40.50.1010">
    <property type="entry name" value="5'-nuclease"/>
    <property type="match status" value="1"/>
</dbReference>
<dbReference type="InterPro" id="IPR002716">
    <property type="entry name" value="PIN_dom"/>
</dbReference>
<dbReference type="SMART" id="SM00670">
    <property type="entry name" value="PINc"/>
    <property type="match status" value="1"/>
</dbReference>
<dbReference type="InterPro" id="IPR022907">
    <property type="entry name" value="VapC_family"/>
</dbReference>
<dbReference type="CDD" id="cd09854">
    <property type="entry name" value="PIN_VapC-like"/>
    <property type="match status" value="1"/>
</dbReference>
<comment type="cofactor">
    <cofactor evidence="5">
        <name>Mg(2+)</name>
        <dbReference type="ChEBI" id="CHEBI:18420"/>
    </cofactor>
</comment>
<evidence type="ECO:0000256" key="5">
    <source>
        <dbReference type="HAMAP-Rule" id="MF_00265"/>
    </source>
</evidence>
<evidence type="ECO:0000256" key="3">
    <source>
        <dbReference type="ARBA" id="ARBA00022723"/>
    </source>
</evidence>
<comment type="similarity">
    <text evidence="5">Belongs to the PINc/VapC protein family.</text>
</comment>
<dbReference type="SUPFAM" id="SSF88723">
    <property type="entry name" value="PIN domain-like"/>
    <property type="match status" value="1"/>
</dbReference>
<organism evidence="7">
    <name type="scientific">Thermofilum pendens</name>
    <dbReference type="NCBI Taxonomy" id="2269"/>
    <lineage>
        <taxon>Archaea</taxon>
        <taxon>Thermoproteota</taxon>
        <taxon>Thermoprotei</taxon>
        <taxon>Thermofilales</taxon>
        <taxon>Thermofilaceae</taxon>
        <taxon>Thermofilum</taxon>
    </lineage>
</organism>
<keyword evidence="5" id="KW-0460">Magnesium</keyword>
<dbReference type="HAMAP" id="MF_00265">
    <property type="entry name" value="VapC_Nob1"/>
    <property type="match status" value="1"/>
</dbReference>
<dbReference type="Pfam" id="PF01850">
    <property type="entry name" value="PIN"/>
    <property type="match status" value="1"/>
</dbReference>
<evidence type="ECO:0000256" key="4">
    <source>
        <dbReference type="ARBA" id="ARBA00022801"/>
    </source>
</evidence>
<dbReference type="EC" id="3.1.-.-" evidence="5"/>
<feature type="domain" description="PIN" evidence="6">
    <location>
        <begin position="1"/>
        <end position="125"/>
    </location>
</feature>
<evidence type="ECO:0000256" key="1">
    <source>
        <dbReference type="ARBA" id="ARBA00022649"/>
    </source>
</evidence>
<dbReference type="GO" id="GO:0004540">
    <property type="term" value="F:RNA nuclease activity"/>
    <property type="evidence" value="ECO:0007669"/>
    <property type="project" value="InterPro"/>
</dbReference>
<dbReference type="EMBL" id="DTFI01000258">
    <property type="protein sequence ID" value="HGI44415.1"/>
    <property type="molecule type" value="Genomic_DNA"/>
</dbReference>
<keyword evidence="5" id="KW-0800">Toxin</keyword>
<dbReference type="GO" id="GO:0016787">
    <property type="term" value="F:hydrolase activity"/>
    <property type="evidence" value="ECO:0007669"/>
    <property type="project" value="UniProtKB-KW"/>
</dbReference>
<evidence type="ECO:0000256" key="2">
    <source>
        <dbReference type="ARBA" id="ARBA00022722"/>
    </source>
</evidence>
<keyword evidence="3 5" id="KW-0479">Metal-binding</keyword>
<protein>
    <recommendedName>
        <fullName evidence="5">Ribonuclease VapC</fullName>
        <shortName evidence="5">RNase VapC</shortName>
        <ecNumber evidence="5">3.1.-.-</ecNumber>
    </recommendedName>
    <alternativeName>
        <fullName evidence="5">Putative toxin VapC</fullName>
    </alternativeName>
</protein>
<dbReference type="GO" id="GO:0090729">
    <property type="term" value="F:toxin activity"/>
    <property type="evidence" value="ECO:0007669"/>
    <property type="project" value="UniProtKB-KW"/>
</dbReference>
<name>A0A7C4BAN5_THEPE</name>
<keyword evidence="4 5" id="KW-0378">Hydrolase</keyword>
<keyword evidence="1 5" id="KW-1277">Toxin-antitoxin system</keyword>
<dbReference type="InterPro" id="IPR052106">
    <property type="entry name" value="PINc/VapC_TA"/>
</dbReference>
<reference evidence="7" key="1">
    <citation type="journal article" date="2020" name="mSystems">
        <title>Genome- and Community-Level Interaction Insights into Carbon Utilization and Element Cycling Functions of Hydrothermarchaeota in Hydrothermal Sediment.</title>
        <authorList>
            <person name="Zhou Z."/>
            <person name="Liu Y."/>
            <person name="Xu W."/>
            <person name="Pan J."/>
            <person name="Luo Z.H."/>
            <person name="Li M."/>
        </authorList>
    </citation>
    <scope>NUCLEOTIDE SEQUENCE [LARGE SCALE GENOMIC DNA]</scope>
    <source>
        <strain evidence="7">SpSt-735</strain>
    </source>
</reference>
<gene>
    <name evidence="5" type="primary">vapC</name>
    <name evidence="7" type="ORF">ENV17_08540</name>
</gene>
<dbReference type="InterPro" id="IPR029060">
    <property type="entry name" value="PIN-like_dom_sf"/>
</dbReference>
<dbReference type="PANTHER" id="PTHR38826:SF5">
    <property type="entry name" value="RIBONUCLEASE VAPC13"/>
    <property type="match status" value="1"/>
</dbReference>
<evidence type="ECO:0000259" key="6">
    <source>
        <dbReference type="SMART" id="SM00670"/>
    </source>
</evidence>
<feature type="binding site" evidence="5">
    <location>
        <position position="6"/>
    </location>
    <ligand>
        <name>Mg(2+)</name>
        <dbReference type="ChEBI" id="CHEBI:18420"/>
    </ligand>
</feature>
<keyword evidence="2 5" id="KW-0540">Nuclease</keyword>
<sequence length="135" mass="15830">MRILIDSNLLVYLNVPMPEEQARLVEAFWRVLLEKHELYTNFLVLDEVVYISRRKYSVRLEDTLEFLDRAVLPFVEVLPLGPDLYPFFKLYAVSFGLKPSDAIHAATVRRYGLDAIASEDSDFDRTGIRRLWLQH</sequence>
<proteinExistence type="inferred from homology"/>
<dbReference type="GO" id="GO:0000287">
    <property type="term" value="F:magnesium ion binding"/>
    <property type="evidence" value="ECO:0007669"/>
    <property type="project" value="UniProtKB-UniRule"/>
</dbReference>
<accession>A0A7C4BAN5</accession>
<comment type="function">
    <text evidence="5">Toxic component of a toxin-antitoxin (TA) system. An RNase.</text>
</comment>
<feature type="binding site" evidence="5">
    <location>
        <position position="101"/>
    </location>
    <ligand>
        <name>Mg(2+)</name>
        <dbReference type="ChEBI" id="CHEBI:18420"/>
    </ligand>
</feature>
<dbReference type="PANTHER" id="PTHR38826">
    <property type="entry name" value="RIBONUCLEASE VAPC13"/>
    <property type="match status" value="1"/>
</dbReference>
<dbReference type="AlphaFoldDB" id="A0A7C4BAN5"/>